<dbReference type="GO" id="GO:0005886">
    <property type="term" value="C:plasma membrane"/>
    <property type="evidence" value="ECO:0007669"/>
    <property type="project" value="TreeGrafter"/>
</dbReference>
<dbReference type="Gene3D" id="3.40.50.620">
    <property type="entry name" value="HUPs"/>
    <property type="match status" value="1"/>
</dbReference>
<dbReference type="GO" id="GO:0000270">
    <property type="term" value="P:peptidoglycan metabolic process"/>
    <property type="evidence" value="ECO:0007669"/>
    <property type="project" value="TreeGrafter"/>
</dbReference>
<dbReference type="PANTHER" id="PTHR30336">
    <property type="entry name" value="INNER MEMBRANE PROTEIN, PROBABLE PERMEASE"/>
    <property type="match status" value="1"/>
</dbReference>
<name>A0A7Z1N0Q2_STAHA</name>
<gene>
    <name evidence="2" type="ORF">CV019_11825</name>
</gene>
<dbReference type="RefSeq" id="WP_142389451.1">
    <property type="nucleotide sequence ID" value="NZ_PGWX01000405.1"/>
</dbReference>
<dbReference type="InterPro" id="IPR003848">
    <property type="entry name" value="DUF218"/>
</dbReference>
<dbReference type="Proteomes" id="UP000238153">
    <property type="component" value="Unassembled WGS sequence"/>
</dbReference>
<dbReference type="CDD" id="cd06259">
    <property type="entry name" value="YdcF-like"/>
    <property type="match status" value="1"/>
</dbReference>
<dbReference type="InterPro" id="IPR014729">
    <property type="entry name" value="Rossmann-like_a/b/a_fold"/>
</dbReference>
<reference evidence="2 3" key="1">
    <citation type="submission" date="2017-11" db="EMBL/GenBank/DDBJ databases">
        <authorList>
            <person name="Founou R.C."/>
            <person name="Founou L."/>
            <person name="Allam M."/>
            <person name="Ismail A."/>
            <person name="Essack S.Y."/>
        </authorList>
    </citation>
    <scope>NUCLEOTIDE SEQUENCE [LARGE SCALE GENOMIC DNA]</scope>
    <source>
        <strain evidence="2 3">G811N2B1</strain>
    </source>
</reference>
<dbReference type="PANTHER" id="PTHR30336:SF18">
    <property type="entry name" value="MEMBRANE PROTEIN"/>
    <property type="match status" value="1"/>
</dbReference>
<dbReference type="AlphaFoldDB" id="A0A7Z1N0Q2"/>
<comment type="caution">
    <text evidence="2">The sequence shown here is derived from an EMBL/GenBank/DDBJ whole genome shotgun (WGS) entry which is preliminary data.</text>
</comment>
<proteinExistence type="predicted"/>
<evidence type="ECO:0000313" key="2">
    <source>
        <dbReference type="EMBL" id="PPJ71637.1"/>
    </source>
</evidence>
<sequence>TLNPPILLMSGGQGADEKVPEAIAMKQYAMEQGIPERDILVETNSTTTLENMLYSKEIMDQQMKGPYRAIFSSNNYHIFRAGLYEWQAKLKANGIGAKTAFYYLPNAFLREYIAILMMNKKRHMIICGLLFAGSAF</sequence>
<feature type="domain" description="DUF218" evidence="1">
    <location>
        <begin position="7"/>
        <end position="113"/>
    </location>
</feature>
<dbReference type="InterPro" id="IPR051599">
    <property type="entry name" value="Cell_Envelope_Assoc"/>
</dbReference>
<dbReference type="GO" id="GO:0043164">
    <property type="term" value="P:Gram-negative-bacterium-type cell wall biogenesis"/>
    <property type="evidence" value="ECO:0007669"/>
    <property type="project" value="TreeGrafter"/>
</dbReference>
<evidence type="ECO:0000259" key="1">
    <source>
        <dbReference type="Pfam" id="PF02698"/>
    </source>
</evidence>
<evidence type="ECO:0000313" key="3">
    <source>
        <dbReference type="Proteomes" id="UP000238153"/>
    </source>
</evidence>
<protein>
    <recommendedName>
        <fullName evidence="1">DUF218 domain-containing protein</fullName>
    </recommendedName>
</protein>
<dbReference type="EMBL" id="PGWX01000405">
    <property type="protein sequence ID" value="PPJ71637.1"/>
    <property type="molecule type" value="Genomic_DNA"/>
</dbReference>
<accession>A0A7Z1N0Q2</accession>
<dbReference type="Pfam" id="PF02698">
    <property type="entry name" value="DUF218"/>
    <property type="match status" value="1"/>
</dbReference>
<feature type="non-terminal residue" evidence="2">
    <location>
        <position position="1"/>
    </location>
</feature>
<organism evidence="2 3">
    <name type="scientific">Staphylococcus haemolyticus</name>
    <dbReference type="NCBI Taxonomy" id="1283"/>
    <lineage>
        <taxon>Bacteria</taxon>
        <taxon>Bacillati</taxon>
        <taxon>Bacillota</taxon>
        <taxon>Bacilli</taxon>
        <taxon>Bacillales</taxon>
        <taxon>Staphylococcaceae</taxon>
        <taxon>Staphylococcus</taxon>
    </lineage>
</organism>